<dbReference type="Proteomes" id="UP000287651">
    <property type="component" value="Unassembled WGS sequence"/>
</dbReference>
<reference evidence="1 2" key="1">
    <citation type="journal article" date="2014" name="Agronomy (Basel)">
        <title>A Draft Genome Sequence for Ensete ventricosum, the Drought-Tolerant Tree Against Hunger.</title>
        <authorList>
            <person name="Harrison J."/>
            <person name="Moore K.A."/>
            <person name="Paszkiewicz K."/>
            <person name="Jones T."/>
            <person name="Grant M."/>
            <person name="Ambacheew D."/>
            <person name="Muzemil S."/>
            <person name="Studholme D.J."/>
        </authorList>
    </citation>
    <scope>NUCLEOTIDE SEQUENCE [LARGE SCALE GENOMIC DNA]</scope>
</reference>
<protein>
    <submittedName>
        <fullName evidence="1">Uncharacterized protein</fullName>
    </submittedName>
</protein>
<dbReference type="AlphaFoldDB" id="A0A426Z751"/>
<evidence type="ECO:0000313" key="1">
    <source>
        <dbReference type="EMBL" id="RRT59814.1"/>
    </source>
</evidence>
<dbReference type="EMBL" id="AMZH03008053">
    <property type="protein sequence ID" value="RRT59814.1"/>
    <property type="molecule type" value="Genomic_DNA"/>
</dbReference>
<gene>
    <name evidence="1" type="ORF">B296_00044216</name>
</gene>
<comment type="caution">
    <text evidence="1">The sequence shown here is derived from an EMBL/GenBank/DDBJ whole genome shotgun (WGS) entry which is preliminary data.</text>
</comment>
<sequence length="187" mass="19891">MGIVPTSWPMGRGIARGGGARLRAGAATCSAQGCRLRRGDDDDDPLERGKGIRPPFFSLIVGPNHIVACTTLPTSPSNACCHLLPLPITSSLVADVIGYNPQPSTARVPFLPCRAAFHCDSVVASIAATTSLFPFNRGEHHCLHDATSLYHSDLLFPFVISATPSSAVGVPFPCRQRHYCYSASLSM</sequence>
<evidence type="ECO:0000313" key="2">
    <source>
        <dbReference type="Proteomes" id="UP000287651"/>
    </source>
</evidence>
<proteinExistence type="predicted"/>
<organism evidence="1 2">
    <name type="scientific">Ensete ventricosum</name>
    <name type="common">Abyssinian banana</name>
    <name type="synonym">Musa ensete</name>
    <dbReference type="NCBI Taxonomy" id="4639"/>
    <lineage>
        <taxon>Eukaryota</taxon>
        <taxon>Viridiplantae</taxon>
        <taxon>Streptophyta</taxon>
        <taxon>Embryophyta</taxon>
        <taxon>Tracheophyta</taxon>
        <taxon>Spermatophyta</taxon>
        <taxon>Magnoliopsida</taxon>
        <taxon>Liliopsida</taxon>
        <taxon>Zingiberales</taxon>
        <taxon>Musaceae</taxon>
        <taxon>Ensete</taxon>
    </lineage>
</organism>
<accession>A0A426Z751</accession>
<name>A0A426Z751_ENSVE</name>